<name>A0AAC9AZL3_SPHMC</name>
<reference evidence="1 2" key="2">
    <citation type="journal article" date="2016" name="Genome Announc.">
        <title>Complete Genome Sequence of Sphingopyxis macrogoltabida Strain 203N (NBRC 111659), a Polyethylene Glycol Degrader.</title>
        <authorList>
            <person name="Ohtsubo Y."/>
            <person name="Nonoyama S."/>
            <person name="Nagata Y."/>
            <person name="Numata M."/>
            <person name="Tsuchikane K."/>
            <person name="Hosoyama A."/>
            <person name="Yamazoe A."/>
            <person name="Tsuda M."/>
            <person name="Fujita N."/>
            <person name="Kawai F."/>
        </authorList>
    </citation>
    <scope>NUCLEOTIDE SEQUENCE [LARGE SCALE GENOMIC DNA]</scope>
    <source>
        <strain evidence="1 2">203N</strain>
    </source>
</reference>
<keyword evidence="2" id="KW-1185">Reference proteome</keyword>
<sequence length="222" mass="24985">MDTLSTMVTKAGLANRIFSDRQLEDVLGGSDARRYGLVNRALKEGALHRLKRGSYVLDRRYRSELIHPFVVAQALRPGSYVSFETALSHHGWIPEGVFTTASVSPGRKTISYDVPIFGHFGFHPLALQDYQFLVDVKRAAMGSRPALVANPLRALMDLVALRKERWSGLGWILDGMRIDEAQLRTLRSRDFTALELVYKHKAVIAFLDHLRSAVLSMKAELH</sequence>
<keyword evidence="1" id="KW-0614">Plasmid</keyword>
<organism evidence="1 2">
    <name type="scientific">Sphingopyxis macrogoltabida</name>
    <name type="common">Sphingomonas macrogoltabidus</name>
    <dbReference type="NCBI Taxonomy" id="33050"/>
    <lineage>
        <taxon>Bacteria</taxon>
        <taxon>Pseudomonadati</taxon>
        <taxon>Pseudomonadota</taxon>
        <taxon>Alphaproteobacteria</taxon>
        <taxon>Sphingomonadales</taxon>
        <taxon>Sphingomonadaceae</taxon>
        <taxon>Sphingopyxis</taxon>
    </lineage>
</organism>
<evidence type="ECO:0000313" key="2">
    <source>
        <dbReference type="Proteomes" id="UP000076088"/>
    </source>
</evidence>
<gene>
    <name evidence="1" type="ORF">ATM17_30060</name>
</gene>
<reference evidence="2" key="1">
    <citation type="submission" date="2015-11" db="EMBL/GenBank/DDBJ databases">
        <title>Complete genome sequence of a polyethylene-glycol degrader Sphingopyxis macrogoltabida 203N (NBRC 111659).</title>
        <authorList>
            <person name="Yoshiyuki O."/>
            <person name="Shouta N."/>
            <person name="Nagata Y."/>
            <person name="Numata M."/>
            <person name="Tsuchikane K."/>
            <person name="Hosoyama A."/>
            <person name="Yamazoe A."/>
            <person name="Tsuda M."/>
            <person name="Fujita N."/>
            <person name="Kawai F."/>
        </authorList>
    </citation>
    <scope>NUCLEOTIDE SEQUENCE [LARGE SCALE GENOMIC DNA]</scope>
    <source>
        <strain evidence="2">203N</strain>
        <plasmid evidence="2">unnamed1</plasmid>
    </source>
</reference>
<accession>A0AAC9AZL3</accession>
<dbReference type="EMBL" id="CP013345">
    <property type="protein sequence ID" value="AMU92506.1"/>
    <property type="molecule type" value="Genomic_DNA"/>
</dbReference>
<evidence type="ECO:0000313" key="1">
    <source>
        <dbReference type="EMBL" id="AMU92506.1"/>
    </source>
</evidence>
<dbReference type="Proteomes" id="UP000076088">
    <property type="component" value="Plasmid unnamed1"/>
</dbReference>
<protein>
    <recommendedName>
        <fullName evidence="3">Transcriptional regulator, AbiEi antitoxin, Type IV TA system</fullName>
    </recommendedName>
</protein>
<evidence type="ECO:0008006" key="3">
    <source>
        <dbReference type="Google" id="ProtNLM"/>
    </source>
</evidence>
<dbReference type="RefSeq" id="WP_054735388.1">
    <property type="nucleotide sequence ID" value="NZ_CP009430.1"/>
</dbReference>
<geneLocation type="plasmid" evidence="1 2">
    <name>unnamed1</name>
</geneLocation>
<dbReference type="AlphaFoldDB" id="A0AAC9AZL3"/>
<proteinExistence type="predicted"/>